<reference evidence="1" key="1">
    <citation type="submission" date="2024-07" db="EMBL/GenBank/DDBJ databases">
        <title>Complete genome sequence of Prevotella sp. YM-2024 GTC17253.</title>
        <authorList>
            <person name="Hayashi M."/>
            <person name="Muto Y."/>
            <person name="Tanaka K."/>
            <person name="Niwa H."/>
        </authorList>
    </citation>
    <scope>NUCLEOTIDE SEQUENCE</scope>
    <source>
        <strain evidence="1">GTC17253</strain>
    </source>
</reference>
<dbReference type="AlphaFoldDB" id="A0AB33IM83"/>
<evidence type="ECO:0000313" key="1">
    <source>
        <dbReference type="EMBL" id="BFO70623.1"/>
    </source>
</evidence>
<name>A0AB33IM83_9BACT</name>
<accession>A0AB33IM83</accession>
<proteinExistence type="predicted"/>
<organism evidence="1">
    <name type="scientific">Prevotella sp. GTC17253</name>
    <dbReference type="NCBI Taxonomy" id="3236793"/>
    <lineage>
        <taxon>Bacteria</taxon>
        <taxon>Pseudomonadati</taxon>
        <taxon>Bacteroidota</taxon>
        <taxon>Bacteroidia</taxon>
        <taxon>Bacteroidales</taxon>
        <taxon>Prevotellaceae</taxon>
        <taxon>Prevotella</taxon>
    </lineage>
</organism>
<sequence length="280" mass="31666">MIILCWPGNERELTSALVKVKRVSCFTLSADQSPILYFASLRGDSLLEHPTWNKDSMIMDVDWYYGFWVKPSWAFPFCNGRMIVGMDSVKSRYQHREAIQIVKKEISYLQSMLKMLNGQRDEYRYYLKVHGVKDEGYDVVVKHATITHSRIDTIQRVLQLLLKYESSQNLAIERYDKFYAGVNSPKKSIPVGCSVIKYGADGRIALMQTTDKKTPKDIFAISLLPYSDKFGQGVLSLSSGDSLPVPTVLGDYGAPVLTSSGNLVGMKLNRHSVAVKEIFK</sequence>
<dbReference type="EMBL" id="AP035785">
    <property type="protein sequence ID" value="BFO70623.1"/>
    <property type="molecule type" value="Genomic_DNA"/>
</dbReference>
<protein>
    <submittedName>
        <fullName evidence="1">Uncharacterized protein</fullName>
    </submittedName>
</protein>
<gene>
    <name evidence="1" type="ORF">GTC17253_05890</name>
</gene>